<evidence type="ECO:0000313" key="4">
    <source>
        <dbReference type="Proteomes" id="UP000593943"/>
    </source>
</evidence>
<proteinExistence type="predicted"/>
<reference evidence="2 4" key="2">
    <citation type="submission" date="2020-10" db="EMBL/GenBank/DDBJ databases">
        <title>Genome sequencing of Bifidobacterium eulemuris_DSMZ_100216.</title>
        <authorList>
            <person name="Kim J."/>
        </authorList>
    </citation>
    <scope>NUCLEOTIDE SEQUENCE [LARGE SCALE GENOMIC DNA]</scope>
    <source>
        <strain evidence="2 4">DSM 100216</strain>
    </source>
</reference>
<dbReference type="Proteomes" id="UP000593943">
    <property type="component" value="Chromosome"/>
</dbReference>
<reference evidence="1 3" key="1">
    <citation type="journal article" date="2017" name="BMC Genomics">
        <title>Comparative genomic and phylogenomic analyses of the Bifidobacteriaceae family.</title>
        <authorList>
            <person name="Lugli G.A."/>
            <person name="Milani C."/>
            <person name="Turroni F."/>
            <person name="Duranti S."/>
            <person name="Mancabelli L."/>
            <person name="Mangifesta M."/>
            <person name="Ferrario C."/>
            <person name="Modesto M."/>
            <person name="Mattarelli P."/>
            <person name="Jiri K."/>
            <person name="van Sinderen D."/>
            <person name="Ventura M."/>
        </authorList>
    </citation>
    <scope>NUCLEOTIDE SEQUENCE [LARGE SCALE GENOMIC DNA]</scope>
    <source>
        <strain evidence="1 3">DSM 100216</strain>
    </source>
</reference>
<dbReference type="Proteomes" id="UP000216057">
    <property type="component" value="Unassembled WGS sequence"/>
</dbReference>
<dbReference type="EMBL" id="CP062938">
    <property type="protein sequence ID" value="QOL31695.1"/>
    <property type="molecule type" value="Genomic_DNA"/>
</dbReference>
<name>A0A261GA05_9BIFI</name>
<keyword evidence="4" id="KW-1185">Reference proteome</keyword>
<dbReference type="KEGG" id="beu:BE0216_03880"/>
<accession>A0A261GA05</accession>
<evidence type="ECO:0000313" key="3">
    <source>
        <dbReference type="Proteomes" id="UP000216057"/>
    </source>
</evidence>
<protein>
    <submittedName>
        <fullName evidence="1">Uncharacterized protein</fullName>
    </submittedName>
</protein>
<dbReference type="RefSeq" id="WP_094636839.1">
    <property type="nucleotide sequence ID" value="NZ_CP062938.1"/>
</dbReference>
<evidence type="ECO:0000313" key="1">
    <source>
        <dbReference type="EMBL" id="OZG68249.1"/>
    </source>
</evidence>
<sequence>MGNDSRCTWAKGRDGDWIIRIPRRMRDNYEEAGESEFTVQKANGDTQIVEVTGYSKPFTGRDGVEYVFGYPKREERRRYPTRRKGHRCDSCGRHGAHQAHDMSGLPCWLCKGCDDGSYSAC</sequence>
<organism evidence="1 3">
    <name type="scientific">Bifidobacterium eulemuris</name>
    <dbReference type="NCBI Taxonomy" id="1765219"/>
    <lineage>
        <taxon>Bacteria</taxon>
        <taxon>Bacillati</taxon>
        <taxon>Actinomycetota</taxon>
        <taxon>Actinomycetes</taxon>
        <taxon>Bifidobacteriales</taxon>
        <taxon>Bifidobacteriaceae</taxon>
        <taxon>Bifidobacterium</taxon>
    </lineage>
</organism>
<gene>
    <name evidence="2" type="ORF">BE0216_03880</name>
    <name evidence="1" type="ORF">BEUL_1262</name>
</gene>
<dbReference type="EMBL" id="MWWZ01000006">
    <property type="protein sequence ID" value="OZG68249.1"/>
    <property type="molecule type" value="Genomic_DNA"/>
</dbReference>
<dbReference type="AlphaFoldDB" id="A0A261GA05"/>
<evidence type="ECO:0000313" key="2">
    <source>
        <dbReference type="EMBL" id="QOL31695.1"/>
    </source>
</evidence>